<evidence type="ECO:0000256" key="1">
    <source>
        <dbReference type="ARBA" id="ARBA00022603"/>
    </source>
</evidence>
<dbReference type="PANTHER" id="PTHR43464">
    <property type="entry name" value="METHYLTRANSFERASE"/>
    <property type="match status" value="1"/>
</dbReference>
<dbReference type="GO" id="GO:0032259">
    <property type="term" value="P:methylation"/>
    <property type="evidence" value="ECO:0007669"/>
    <property type="project" value="UniProtKB-KW"/>
</dbReference>
<keyword evidence="1 5" id="KW-0489">Methyltransferase</keyword>
<dbReference type="AlphaFoldDB" id="A0A372FYU9"/>
<dbReference type="Proteomes" id="UP000262621">
    <property type="component" value="Unassembled WGS sequence"/>
</dbReference>
<evidence type="ECO:0000256" key="3">
    <source>
        <dbReference type="ARBA" id="ARBA00022691"/>
    </source>
</evidence>
<dbReference type="OrthoDB" id="3290305at2"/>
<dbReference type="RefSeq" id="WP_117228570.1">
    <property type="nucleotide sequence ID" value="NZ_CP061725.1"/>
</dbReference>
<evidence type="ECO:0000313" key="6">
    <source>
        <dbReference type="Proteomes" id="UP000262621"/>
    </source>
</evidence>
<accession>A0A372FYU9</accession>
<evidence type="ECO:0000259" key="4">
    <source>
        <dbReference type="Pfam" id="PF13649"/>
    </source>
</evidence>
<keyword evidence="6" id="KW-1185">Reference proteome</keyword>
<dbReference type="InterPro" id="IPR041698">
    <property type="entry name" value="Methyltransf_25"/>
</dbReference>
<protein>
    <submittedName>
        <fullName evidence="5">Class I SAM-dependent methyltransferase</fullName>
    </submittedName>
</protein>
<sequence>MSGQLDSGDVARWRRDWNAMMHHYQPGRDDLLVAIVAAVEELHGRAPERVLDIGGGPGATAEVMLRRWPDADVTVLDIDPVLLALAEVALPQVRAVRGDLGSAQWLTSTDGPYDVVLALMTVHYLSEDRVRDWYAEVRQLLRPGGVLLVADVMRDPATEVVRRSATGPDPWTVWWRALADVPPMASMLRARAAALTGLGSAEFVAPVDWHRRTAQRAGLTDARLLLQRAEHALMAFHRPVERR</sequence>
<dbReference type="SUPFAM" id="SSF53335">
    <property type="entry name" value="S-adenosyl-L-methionine-dependent methyltransferases"/>
    <property type="match status" value="1"/>
</dbReference>
<dbReference type="GO" id="GO:0008168">
    <property type="term" value="F:methyltransferase activity"/>
    <property type="evidence" value="ECO:0007669"/>
    <property type="project" value="UniProtKB-KW"/>
</dbReference>
<keyword evidence="3" id="KW-0949">S-adenosyl-L-methionine</keyword>
<gene>
    <name evidence="5" type="ORF">D0Q02_14845</name>
</gene>
<keyword evidence="2 5" id="KW-0808">Transferase</keyword>
<comment type="caution">
    <text evidence="5">The sequence shown here is derived from an EMBL/GenBank/DDBJ whole genome shotgun (WGS) entry which is preliminary data.</text>
</comment>
<evidence type="ECO:0000313" key="5">
    <source>
        <dbReference type="EMBL" id="RFS45878.1"/>
    </source>
</evidence>
<dbReference type="InterPro" id="IPR029063">
    <property type="entry name" value="SAM-dependent_MTases_sf"/>
</dbReference>
<dbReference type="EMBL" id="QVFU01000013">
    <property type="protein sequence ID" value="RFS45878.1"/>
    <property type="molecule type" value="Genomic_DNA"/>
</dbReference>
<dbReference type="PANTHER" id="PTHR43464:SF19">
    <property type="entry name" value="UBIQUINONE BIOSYNTHESIS O-METHYLTRANSFERASE, MITOCHONDRIAL"/>
    <property type="match status" value="1"/>
</dbReference>
<organism evidence="5 6">
    <name type="scientific">Micromonospora craniellae</name>
    <dbReference type="NCBI Taxonomy" id="2294034"/>
    <lineage>
        <taxon>Bacteria</taxon>
        <taxon>Bacillati</taxon>
        <taxon>Actinomycetota</taxon>
        <taxon>Actinomycetes</taxon>
        <taxon>Micromonosporales</taxon>
        <taxon>Micromonosporaceae</taxon>
        <taxon>Micromonospora</taxon>
    </lineage>
</organism>
<dbReference type="CDD" id="cd02440">
    <property type="entry name" value="AdoMet_MTases"/>
    <property type="match status" value="1"/>
</dbReference>
<proteinExistence type="predicted"/>
<name>A0A372FYU9_9ACTN</name>
<dbReference type="Pfam" id="PF13649">
    <property type="entry name" value="Methyltransf_25"/>
    <property type="match status" value="1"/>
</dbReference>
<feature type="domain" description="Methyltransferase" evidence="4">
    <location>
        <begin position="50"/>
        <end position="145"/>
    </location>
</feature>
<reference evidence="5 6" key="1">
    <citation type="submission" date="2018-08" db="EMBL/GenBank/DDBJ databases">
        <title>Verrucosispora craniellae sp. nov., isolated from a marine sponge in the South China Sea.</title>
        <authorList>
            <person name="Li L."/>
            <person name="Lin H.W."/>
        </authorList>
    </citation>
    <scope>NUCLEOTIDE SEQUENCE [LARGE SCALE GENOMIC DNA]</scope>
    <source>
        <strain evidence="5 6">LHW63014</strain>
    </source>
</reference>
<evidence type="ECO:0000256" key="2">
    <source>
        <dbReference type="ARBA" id="ARBA00022679"/>
    </source>
</evidence>
<dbReference type="Gene3D" id="3.40.50.150">
    <property type="entry name" value="Vaccinia Virus protein VP39"/>
    <property type="match status" value="1"/>
</dbReference>